<dbReference type="GO" id="GO:0005576">
    <property type="term" value="C:extracellular region"/>
    <property type="evidence" value="ECO:0007669"/>
    <property type="project" value="UniProtKB-SubCell"/>
</dbReference>
<dbReference type="PROSITE" id="PS50871">
    <property type="entry name" value="C1Q"/>
    <property type="match status" value="1"/>
</dbReference>
<comment type="subcellular location">
    <subcellularLocation>
        <location evidence="1">Secreted</location>
    </subcellularLocation>
</comment>
<dbReference type="InterPro" id="IPR050392">
    <property type="entry name" value="Collagen/C1q_domain"/>
</dbReference>
<feature type="domain" description="C1q" evidence="3">
    <location>
        <begin position="73"/>
        <end position="206"/>
    </location>
</feature>
<reference evidence="4" key="1">
    <citation type="submission" date="2018-11" db="EMBL/GenBank/DDBJ databases">
        <authorList>
            <person name="Alioto T."/>
            <person name="Alioto T."/>
        </authorList>
    </citation>
    <scope>NUCLEOTIDE SEQUENCE</scope>
</reference>
<dbReference type="InterPro" id="IPR001073">
    <property type="entry name" value="C1q_dom"/>
</dbReference>
<keyword evidence="2" id="KW-0964">Secreted</keyword>
<name>A0A8B6FHS7_MYTGA</name>
<dbReference type="PANTHER" id="PTHR15427">
    <property type="entry name" value="EMILIN ELASTIN MICROFIBRIL INTERFACE-LOCATED PROTEIN ELASTIN MICROFIBRIL INTERFACER"/>
    <property type="match status" value="1"/>
</dbReference>
<gene>
    <name evidence="4" type="ORF">MGAL_10B084423</name>
</gene>
<dbReference type="EMBL" id="UYJE01006882">
    <property type="protein sequence ID" value="VDI49912.1"/>
    <property type="molecule type" value="Genomic_DNA"/>
</dbReference>
<dbReference type="OrthoDB" id="6161780at2759"/>
<evidence type="ECO:0000259" key="3">
    <source>
        <dbReference type="PROSITE" id="PS50871"/>
    </source>
</evidence>
<evidence type="ECO:0000256" key="1">
    <source>
        <dbReference type="ARBA" id="ARBA00004613"/>
    </source>
</evidence>
<evidence type="ECO:0000313" key="5">
    <source>
        <dbReference type="Proteomes" id="UP000596742"/>
    </source>
</evidence>
<sequence>MGDMNARTGKCPDFITGDSCQINNFDAENLIPNYYEVDTEISRNNQDNVTNVQEHDLFKDLIGMMKKIRGSGYNGDIPAFSASLSKSQNLGSNTNVLFDKVWTNVGNGYSTQTGVFTVPTGGLYQISCTVVGAPGKTLRVHLWKNEQKTVGLYPNLANFNSATLNMVLDLKEGDRVYIRHGNSQSELVYNEPGTDSSMFSGYLISK</sequence>
<dbReference type="Gene3D" id="2.60.120.40">
    <property type="match status" value="1"/>
</dbReference>
<evidence type="ECO:0000256" key="2">
    <source>
        <dbReference type="ARBA" id="ARBA00022525"/>
    </source>
</evidence>
<proteinExistence type="predicted"/>
<dbReference type="Proteomes" id="UP000596742">
    <property type="component" value="Unassembled WGS sequence"/>
</dbReference>
<dbReference type="InterPro" id="IPR008983">
    <property type="entry name" value="Tumour_necrosis_fac-like_dom"/>
</dbReference>
<evidence type="ECO:0000313" key="4">
    <source>
        <dbReference type="EMBL" id="VDI49912.1"/>
    </source>
</evidence>
<dbReference type="SUPFAM" id="SSF49842">
    <property type="entry name" value="TNF-like"/>
    <property type="match status" value="1"/>
</dbReference>
<dbReference type="SMART" id="SM00110">
    <property type="entry name" value="C1Q"/>
    <property type="match status" value="1"/>
</dbReference>
<accession>A0A8B6FHS7</accession>
<protein>
    <recommendedName>
        <fullName evidence="3">C1q domain-containing protein</fullName>
    </recommendedName>
</protein>
<comment type="caution">
    <text evidence="4">The sequence shown here is derived from an EMBL/GenBank/DDBJ whole genome shotgun (WGS) entry which is preliminary data.</text>
</comment>
<dbReference type="Pfam" id="PF00386">
    <property type="entry name" value="C1q"/>
    <property type="match status" value="1"/>
</dbReference>
<keyword evidence="5" id="KW-1185">Reference proteome</keyword>
<dbReference type="PANTHER" id="PTHR15427:SF50">
    <property type="entry name" value="COMPLEMENT C1Q TUMOR NECROSIS FACTOR-RELATED PROTEIN 2-LIKE"/>
    <property type="match status" value="1"/>
</dbReference>
<dbReference type="AlphaFoldDB" id="A0A8B6FHS7"/>
<organism evidence="4 5">
    <name type="scientific">Mytilus galloprovincialis</name>
    <name type="common">Mediterranean mussel</name>
    <dbReference type="NCBI Taxonomy" id="29158"/>
    <lineage>
        <taxon>Eukaryota</taxon>
        <taxon>Metazoa</taxon>
        <taxon>Spiralia</taxon>
        <taxon>Lophotrochozoa</taxon>
        <taxon>Mollusca</taxon>
        <taxon>Bivalvia</taxon>
        <taxon>Autobranchia</taxon>
        <taxon>Pteriomorphia</taxon>
        <taxon>Mytilida</taxon>
        <taxon>Mytiloidea</taxon>
        <taxon>Mytilidae</taxon>
        <taxon>Mytilinae</taxon>
        <taxon>Mytilus</taxon>
    </lineage>
</organism>
<dbReference type="PRINTS" id="PR00007">
    <property type="entry name" value="COMPLEMNTC1Q"/>
</dbReference>